<dbReference type="VEuPathDB" id="FungiDB:EYZ11_013590"/>
<gene>
    <name evidence="1" type="ORF">EYZ11_013590</name>
</gene>
<accession>A0A4V3UME5</accession>
<sequence length="47" mass="5013">MRAVHAMSVSQNAMDNNHSAAAALRLRYNVGIQQGSGNGEKELLATE</sequence>
<reference evidence="1 2" key="1">
    <citation type="submission" date="2019-03" db="EMBL/GenBank/DDBJ databases">
        <title>The genome sequence of a newly discovered highly antifungal drug resistant Aspergillus species, Aspergillus tanneri NIH 1004.</title>
        <authorList>
            <person name="Mounaud S."/>
            <person name="Singh I."/>
            <person name="Joardar V."/>
            <person name="Pakala S."/>
            <person name="Pakala S."/>
            <person name="Venepally P."/>
            <person name="Hoover J."/>
            <person name="Nierman W."/>
            <person name="Chung J."/>
            <person name="Losada L."/>
        </authorList>
    </citation>
    <scope>NUCLEOTIDE SEQUENCE [LARGE SCALE GENOMIC DNA]</scope>
    <source>
        <strain evidence="1 2">NIH1004</strain>
    </source>
</reference>
<organism evidence="1 2">
    <name type="scientific">Aspergillus tanneri</name>
    <dbReference type="NCBI Taxonomy" id="1220188"/>
    <lineage>
        <taxon>Eukaryota</taxon>
        <taxon>Fungi</taxon>
        <taxon>Dikarya</taxon>
        <taxon>Ascomycota</taxon>
        <taxon>Pezizomycotina</taxon>
        <taxon>Eurotiomycetes</taxon>
        <taxon>Eurotiomycetidae</taxon>
        <taxon>Eurotiales</taxon>
        <taxon>Aspergillaceae</taxon>
        <taxon>Aspergillus</taxon>
        <taxon>Aspergillus subgen. Circumdati</taxon>
    </lineage>
</organism>
<dbReference type="EMBL" id="SOSA01001713">
    <property type="protein sequence ID" value="THC86964.1"/>
    <property type="molecule type" value="Genomic_DNA"/>
</dbReference>
<name>A0A4V3UME5_9EURO</name>
<protein>
    <submittedName>
        <fullName evidence="1">Uncharacterized protein</fullName>
    </submittedName>
</protein>
<proteinExistence type="predicted"/>
<evidence type="ECO:0000313" key="2">
    <source>
        <dbReference type="Proteomes" id="UP000308092"/>
    </source>
</evidence>
<dbReference type="Proteomes" id="UP000308092">
    <property type="component" value="Unassembled WGS sequence"/>
</dbReference>
<keyword evidence="2" id="KW-1185">Reference proteome</keyword>
<evidence type="ECO:0000313" key="1">
    <source>
        <dbReference type="EMBL" id="THC86964.1"/>
    </source>
</evidence>
<dbReference type="AlphaFoldDB" id="A0A4V3UME5"/>
<comment type="caution">
    <text evidence="1">The sequence shown here is derived from an EMBL/GenBank/DDBJ whole genome shotgun (WGS) entry which is preliminary data.</text>
</comment>